<accession>A0A511YUU3</accession>
<proteinExistence type="predicted"/>
<dbReference type="AlphaFoldDB" id="A0A511YUU3"/>
<reference evidence="2 3" key="1">
    <citation type="submission" date="2019-07" db="EMBL/GenBank/DDBJ databases">
        <title>Whole genome shotgun sequence of Actinotalea fermentans NBRC 105374.</title>
        <authorList>
            <person name="Hosoyama A."/>
            <person name="Uohara A."/>
            <person name="Ohji S."/>
            <person name="Ichikawa N."/>
        </authorList>
    </citation>
    <scope>NUCLEOTIDE SEQUENCE [LARGE SCALE GENOMIC DNA]</scope>
    <source>
        <strain evidence="2 3">NBRC 105374</strain>
    </source>
</reference>
<feature type="domain" description="UPF0033" evidence="1">
    <location>
        <begin position="30"/>
        <end position="81"/>
    </location>
</feature>
<name>A0A511YUU3_9CELL</name>
<gene>
    <name evidence="2" type="ORF">AFE02nite_06970</name>
</gene>
<dbReference type="InterPro" id="IPR036868">
    <property type="entry name" value="TusA-like_sf"/>
</dbReference>
<organism evidence="2 3">
    <name type="scientific">Actinotalea fermentans</name>
    <dbReference type="NCBI Taxonomy" id="43671"/>
    <lineage>
        <taxon>Bacteria</taxon>
        <taxon>Bacillati</taxon>
        <taxon>Actinomycetota</taxon>
        <taxon>Actinomycetes</taxon>
        <taxon>Micrococcales</taxon>
        <taxon>Cellulomonadaceae</taxon>
        <taxon>Actinotalea</taxon>
    </lineage>
</organism>
<protein>
    <recommendedName>
        <fullName evidence="1">UPF0033 domain-containing protein</fullName>
    </recommendedName>
</protein>
<sequence>MARPASRRTGADILAGMSSRQPGVHHLDGGDLGCARLLVMLRDLVATLPDGDVVHLSTTDPVAPIDLPVWCRMTGHAYLGPVPGRPAPTYAVRVTSAPVPTDPEHPWKVA</sequence>
<keyword evidence="3" id="KW-1185">Reference proteome</keyword>
<dbReference type="Pfam" id="PF01206">
    <property type="entry name" value="TusA"/>
    <property type="match status" value="1"/>
</dbReference>
<evidence type="ECO:0000313" key="3">
    <source>
        <dbReference type="Proteomes" id="UP000321484"/>
    </source>
</evidence>
<evidence type="ECO:0000313" key="2">
    <source>
        <dbReference type="EMBL" id="GEN78963.1"/>
    </source>
</evidence>
<dbReference type="EMBL" id="BJYK01000001">
    <property type="protein sequence ID" value="GEN78963.1"/>
    <property type="molecule type" value="Genomic_DNA"/>
</dbReference>
<dbReference type="Gene3D" id="3.30.110.40">
    <property type="entry name" value="TusA-like domain"/>
    <property type="match status" value="1"/>
</dbReference>
<dbReference type="SUPFAM" id="SSF64307">
    <property type="entry name" value="SirA-like"/>
    <property type="match status" value="1"/>
</dbReference>
<dbReference type="Proteomes" id="UP000321484">
    <property type="component" value="Unassembled WGS sequence"/>
</dbReference>
<evidence type="ECO:0000259" key="1">
    <source>
        <dbReference type="Pfam" id="PF01206"/>
    </source>
</evidence>
<dbReference type="CDD" id="cd00291">
    <property type="entry name" value="SirA_YedF_YeeD"/>
    <property type="match status" value="1"/>
</dbReference>
<comment type="caution">
    <text evidence="2">The sequence shown here is derived from an EMBL/GenBank/DDBJ whole genome shotgun (WGS) entry which is preliminary data.</text>
</comment>
<dbReference type="InterPro" id="IPR001455">
    <property type="entry name" value="TusA-like"/>
</dbReference>